<comment type="caution">
    <text evidence="2">The sequence shown here is derived from an EMBL/GenBank/DDBJ whole genome shotgun (WGS) entry which is preliminary data.</text>
</comment>
<protein>
    <submittedName>
        <fullName evidence="2">Uncharacterized protein</fullName>
    </submittedName>
</protein>
<dbReference type="Proteomes" id="UP001519654">
    <property type="component" value="Unassembled WGS sequence"/>
</dbReference>
<feature type="region of interest" description="Disordered" evidence="1">
    <location>
        <begin position="1"/>
        <end position="24"/>
    </location>
</feature>
<dbReference type="RefSeq" id="WP_215792066.1">
    <property type="nucleotide sequence ID" value="NZ_JAHKKG010000010.1"/>
</dbReference>
<feature type="compositionally biased region" description="Basic and acidic residues" evidence="1">
    <location>
        <begin position="9"/>
        <end position="24"/>
    </location>
</feature>
<evidence type="ECO:0000256" key="1">
    <source>
        <dbReference type="SAM" id="MobiDB-lite"/>
    </source>
</evidence>
<evidence type="ECO:0000313" key="3">
    <source>
        <dbReference type="Proteomes" id="UP001519654"/>
    </source>
</evidence>
<evidence type="ECO:0000313" key="2">
    <source>
        <dbReference type="EMBL" id="MBU2667793.1"/>
    </source>
</evidence>
<reference evidence="2 3" key="1">
    <citation type="submission" date="2021-06" db="EMBL/GenBank/DDBJ databases">
        <title>Actinoplanes lichenicola sp. nov., and Actinoplanes ovalisporus sp. nov., isolated from lichen in Thailand.</title>
        <authorList>
            <person name="Saeng-In P."/>
            <person name="Kanchanasin P."/>
            <person name="Yuki M."/>
            <person name="Kudo T."/>
            <person name="Ohkuma M."/>
            <person name="Phongsopitanun W."/>
            <person name="Tanasupawat S."/>
        </authorList>
    </citation>
    <scope>NUCLEOTIDE SEQUENCE [LARGE SCALE GENOMIC DNA]</scope>
    <source>
        <strain evidence="2 3">NBRC 110975</strain>
    </source>
</reference>
<gene>
    <name evidence="2" type="ORF">KOI35_30205</name>
</gene>
<keyword evidence="3" id="KW-1185">Reference proteome</keyword>
<sequence>MNQLSLFGPREEGPEEKPQSDRKERLRVLITVKAAPNPSQTYGETVCVAGLSADLNRRGWIRLYPVNFRDLASDEKFRKYELVSVDARPARNDQRRESWKPISASLERGAFLKPWQPRRNWIDPYIEESMCRLHRAARADANSQSLALIKPKDVGGIDIERHPGWSADEQTKIDAYVNQLDLFGTRDRTPLQPPRFKGFYRYRCHDLNCRGHRQGMIDWEFVAYQRNHLAGSDARHAATALSEKFFGNLCASDKDVAFYVGNQAKRAHVFSILGVYWPPKA</sequence>
<organism evidence="2 3">
    <name type="scientific">Paractinoplanes bogorensis</name>
    <dbReference type="NCBI Taxonomy" id="1610840"/>
    <lineage>
        <taxon>Bacteria</taxon>
        <taxon>Bacillati</taxon>
        <taxon>Actinomycetota</taxon>
        <taxon>Actinomycetes</taxon>
        <taxon>Micromonosporales</taxon>
        <taxon>Micromonosporaceae</taxon>
        <taxon>Paractinoplanes</taxon>
    </lineage>
</organism>
<proteinExistence type="predicted"/>
<accession>A0ABS5YWN9</accession>
<name>A0ABS5YWN9_9ACTN</name>
<dbReference type="EMBL" id="JAHKKG010000010">
    <property type="protein sequence ID" value="MBU2667793.1"/>
    <property type="molecule type" value="Genomic_DNA"/>
</dbReference>